<keyword evidence="4 6" id="KW-1133">Transmembrane helix</keyword>
<dbReference type="InterPro" id="IPR001123">
    <property type="entry name" value="LeuE-type"/>
</dbReference>
<evidence type="ECO:0000256" key="3">
    <source>
        <dbReference type="ARBA" id="ARBA00022692"/>
    </source>
</evidence>
<dbReference type="GO" id="GO:0005886">
    <property type="term" value="C:plasma membrane"/>
    <property type="evidence" value="ECO:0007669"/>
    <property type="project" value="UniProtKB-SubCell"/>
</dbReference>
<keyword evidence="3 6" id="KW-0812">Transmembrane</keyword>
<evidence type="ECO:0008006" key="9">
    <source>
        <dbReference type="Google" id="ProtNLM"/>
    </source>
</evidence>
<feature type="transmembrane region" description="Helical" evidence="6">
    <location>
        <begin position="12"/>
        <end position="31"/>
    </location>
</feature>
<accession>A0A2S6ASF9</accession>
<evidence type="ECO:0000256" key="5">
    <source>
        <dbReference type="ARBA" id="ARBA00023136"/>
    </source>
</evidence>
<organism evidence="7 8">
    <name type="scientific">Nocardia nova</name>
    <dbReference type="NCBI Taxonomy" id="37330"/>
    <lineage>
        <taxon>Bacteria</taxon>
        <taxon>Bacillati</taxon>
        <taxon>Actinomycetota</taxon>
        <taxon>Actinomycetes</taxon>
        <taxon>Mycobacteriales</taxon>
        <taxon>Nocardiaceae</taxon>
        <taxon>Nocardia</taxon>
    </lineage>
</organism>
<dbReference type="Pfam" id="PF01810">
    <property type="entry name" value="LysE"/>
    <property type="match status" value="1"/>
</dbReference>
<dbReference type="SUPFAM" id="SSF50475">
    <property type="entry name" value="FMN-binding split barrel"/>
    <property type="match status" value="1"/>
</dbReference>
<dbReference type="Proteomes" id="UP000239874">
    <property type="component" value="Unassembled WGS sequence"/>
</dbReference>
<dbReference type="InterPro" id="IPR012349">
    <property type="entry name" value="Split_barrel_FMN-bd"/>
</dbReference>
<evidence type="ECO:0000256" key="1">
    <source>
        <dbReference type="ARBA" id="ARBA00004651"/>
    </source>
</evidence>
<dbReference type="EMBL" id="PSZC01000007">
    <property type="protein sequence ID" value="PPJ38136.1"/>
    <property type="molecule type" value="Genomic_DNA"/>
</dbReference>
<evidence type="ECO:0000256" key="6">
    <source>
        <dbReference type="SAM" id="Phobius"/>
    </source>
</evidence>
<dbReference type="PANTHER" id="PTHR30086:SF20">
    <property type="entry name" value="ARGININE EXPORTER PROTEIN ARGO-RELATED"/>
    <property type="match status" value="1"/>
</dbReference>
<evidence type="ECO:0000256" key="2">
    <source>
        <dbReference type="ARBA" id="ARBA00022475"/>
    </source>
</evidence>
<feature type="transmembrane region" description="Helical" evidence="6">
    <location>
        <begin position="70"/>
        <end position="91"/>
    </location>
</feature>
<dbReference type="PANTHER" id="PTHR30086">
    <property type="entry name" value="ARGININE EXPORTER PROTEIN ARGO"/>
    <property type="match status" value="1"/>
</dbReference>
<evidence type="ECO:0000313" key="8">
    <source>
        <dbReference type="Proteomes" id="UP000239874"/>
    </source>
</evidence>
<protein>
    <recommendedName>
        <fullName evidence="9">Amino acid transporter</fullName>
    </recommendedName>
</protein>
<keyword evidence="2" id="KW-1003">Cell membrane</keyword>
<sequence>MPRETHDRLAGFGAGLSLIVAIGAQNAFVLRQGVRGQAVAVVVVICIASDAILIMCGVGGLGALVSAYPAALTVAGLAGGCFLIACGAVAARRALRRATAALATTGDSTASLRTAILVCLAMTRLNPHVYLDTVLLLGSVAAGPGSLRWAFGVGAMVASGVWFAGLGYGARLLTPVLSLPAAWRVLDVFVAGTMDVHARGGAVDAAHVRARPASPSGSRPVSARAPQYARYMNPEVKPDELARVIADYDLAHLISIGDNSLPRVVPVHPVPHSGRLHVAAPGSHTRDNVAARPAVSLGWAPREPTGYSLIVDGLGTLEDDRLVIAPTRAILHRVAAPGQVSAEDGCGNDCRPIPL</sequence>
<evidence type="ECO:0000313" key="7">
    <source>
        <dbReference type="EMBL" id="PPJ38136.1"/>
    </source>
</evidence>
<reference evidence="7 8" key="1">
    <citation type="submission" date="2018-02" db="EMBL/GenBank/DDBJ databases">
        <title>8 Nocardia nova and 1 Nocardia cyriacigeorgica strain used for evolution to TMP-SMX.</title>
        <authorList>
            <person name="Mehta H."/>
            <person name="Weng J."/>
            <person name="Shamoo Y."/>
        </authorList>
    </citation>
    <scope>NUCLEOTIDE SEQUENCE [LARGE SCALE GENOMIC DNA]</scope>
    <source>
        <strain evidence="7 8">MDA3139</strain>
    </source>
</reference>
<dbReference type="AlphaFoldDB" id="A0A2S6ASF9"/>
<dbReference type="Gene3D" id="2.30.110.10">
    <property type="entry name" value="Electron Transport, Fmn-binding Protein, Chain A"/>
    <property type="match status" value="1"/>
</dbReference>
<comment type="subcellular location">
    <subcellularLocation>
        <location evidence="1">Cell membrane</location>
        <topology evidence="1">Multi-pass membrane protein</topology>
    </subcellularLocation>
</comment>
<feature type="transmembrane region" description="Helical" evidence="6">
    <location>
        <begin position="38"/>
        <end position="64"/>
    </location>
</feature>
<gene>
    <name evidence="7" type="ORF">C5E45_12670</name>
</gene>
<proteinExistence type="predicted"/>
<comment type="caution">
    <text evidence="7">The sequence shown here is derived from an EMBL/GenBank/DDBJ whole genome shotgun (WGS) entry which is preliminary data.</text>
</comment>
<name>A0A2S6ASF9_9NOCA</name>
<dbReference type="RefSeq" id="WP_104379923.1">
    <property type="nucleotide sequence ID" value="NZ_PSZC01000007.1"/>
</dbReference>
<evidence type="ECO:0000256" key="4">
    <source>
        <dbReference type="ARBA" id="ARBA00022989"/>
    </source>
</evidence>
<dbReference type="GO" id="GO:0015171">
    <property type="term" value="F:amino acid transmembrane transporter activity"/>
    <property type="evidence" value="ECO:0007669"/>
    <property type="project" value="TreeGrafter"/>
</dbReference>
<keyword evidence="5 6" id="KW-0472">Membrane</keyword>
<feature type="transmembrane region" description="Helical" evidence="6">
    <location>
        <begin position="149"/>
        <end position="170"/>
    </location>
</feature>